<dbReference type="Proteomes" id="UP000274429">
    <property type="component" value="Unassembled WGS sequence"/>
</dbReference>
<keyword evidence="7" id="KW-0808">Transferase</keyword>
<feature type="domain" description="MTTase N-terminal" evidence="19">
    <location>
        <begin position="44"/>
        <end position="169"/>
    </location>
</feature>
<feature type="compositionally biased region" description="Low complexity" evidence="17">
    <location>
        <begin position="984"/>
        <end position="999"/>
    </location>
</feature>
<dbReference type="InterPro" id="IPR020612">
    <property type="entry name" value="Methylthiotransferase_CS"/>
</dbReference>
<dbReference type="Pfam" id="PF01938">
    <property type="entry name" value="TRAM"/>
    <property type="match status" value="1"/>
</dbReference>
<dbReference type="PANTHER" id="PTHR11918">
    <property type="entry name" value="RADICAL SAM PROTEINS"/>
    <property type="match status" value="1"/>
</dbReference>
<dbReference type="PROSITE" id="PS50926">
    <property type="entry name" value="TRAM"/>
    <property type="match status" value="1"/>
</dbReference>
<evidence type="ECO:0000256" key="12">
    <source>
        <dbReference type="ARBA" id="ARBA00023014"/>
    </source>
</evidence>
<dbReference type="InterPro" id="IPR038135">
    <property type="entry name" value="Methylthiotransferase_N_sf"/>
</dbReference>
<dbReference type="InterPro" id="IPR006466">
    <property type="entry name" value="MiaB-like_arc_euk"/>
</dbReference>
<dbReference type="PROSITE" id="PS50068">
    <property type="entry name" value="LDLRA_2"/>
    <property type="match status" value="1"/>
</dbReference>
<dbReference type="PRINTS" id="PR00261">
    <property type="entry name" value="LDLRECEPTOR"/>
</dbReference>
<evidence type="ECO:0000313" key="23">
    <source>
        <dbReference type="WBParaSite" id="TTAC_0000775201-mRNA-1"/>
    </source>
</evidence>
<dbReference type="InterPro" id="IPR007197">
    <property type="entry name" value="rSAM"/>
</dbReference>
<dbReference type="GO" id="GO:0051539">
    <property type="term" value="F:4 iron, 4 sulfur cluster binding"/>
    <property type="evidence" value="ECO:0007669"/>
    <property type="project" value="UniProtKB-KW"/>
</dbReference>
<evidence type="ECO:0000256" key="17">
    <source>
        <dbReference type="SAM" id="MobiDB-lite"/>
    </source>
</evidence>
<dbReference type="InterPro" id="IPR006638">
    <property type="entry name" value="Elp3/MiaA/NifB-like_rSAM"/>
</dbReference>
<gene>
    <name evidence="21" type="ORF">TTAC_LOCUS7737</name>
</gene>
<dbReference type="InterPro" id="IPR005839">
    <property type="entry name" value="Methylthiotransferase"/>
</dbReference>
<evidence type="ECO:0000313" key="22">
    <source>
        <dbReference type="Proteomes" id="UP000274429"/>
    </source>
</evidence>
<keyword evidence="10" id="KW-0479">Metal-binding</keyword>
<dbReference type="InterPro" id="IPR036055">
    <property type="entry name" value="LDL_receptor-like_sf"/>
</dbReference>
<dbReference type="AlphaFoldDB" id="A0A0R3X351"/>
<keyword evidence="9" id="KW-0819">tRNA processing</keyword>
<dbReference type="PROSITE" id="PS01278">
    <property type="entry name" value="MTTASE_RADICAL"/>
    <property type="match status" value="1"/>
</dbReference>
<feature type="region of interest" description="Disordered" evidence="17">
    <location>
        <begin position="978"/>
        <end position="1010"/>
    </location>
</feature>
<feature type="domain" description="Radical SAM core" evidence="20">
    <location>
        <begin position="211"/>
        <end position="468"/>
    </location>
</feature>
<evidence type="ECO:0000256" key="7">
    <source>
        <dbReference type="ARBA" id="ARBA00022679"/>
    </source>
</evidence>
<dbReference type="Gene3D" id="3.80.30.20">
    <property type="entry name" value="tm_1862 like domain"/>
    <property type="match status" value="1"/>
</dbReference>
<dbReference type="GO" id="GO:0035598">
    <property type="term" value="F:tRNA (N(6)-L-threonylcarbamoyladenosine(37)-C(2))-methylthiotransferase activity"/>
    <property type="evidence" value="ECO:0007669"/>
    <property type="project" value="UniProtKB-EC"/>
</dbReference>
<dbReference type="SFLD" id="SFLDS00029">
    <property type="entry name" value="Radical_SAM"/>
    <property type="match status" value="1"/>
</dbReference>
<dbReference type="WBParaSite" id="TTAC_0000775201-mRNA-1">
    <property type="protein sequence ID" value="TTAC_0000775201-mRNA-1"/>
    <property type="gene ID" value="TTAC_0000775201"/>
</dbReference>
<evidence type="ECO:0000256" key="3">
    <source>
        <dbReference type="ARBA" id="ARBA00008616"/>
    </source>
</evidence>
<dbReference type="InterPro" id="IPR023404">
    <property type="entry name" value="rSAM_horseshoe"/>
</dbReference>
<keyword evidence="6" id="KW-0004">4Fe-4S</keyword>
<sequence length="1159" mass="127474">MDIEDICLEPHVAEGNNKVHHSFIRRKQSQDVADICGDNIPGTQHIFVQVWGCAHNTSDAEYMAGLLASYGYKVTLCGSCDNCASGLGKNDEEAKAAADLWLLNSCTVKGPAEDHFRNAIFAARAAGKRVVVAGCVPQGSPNSAYLKNVSVVGVQQIDRVVEVVEQTLLGNVVRFMEKRTATAARDKVEDSTIQQRQLRSDAVPLSLPKIRRNPFIEILAISTGCLNACTYCKTKHARGVLASYPVEDLVQRAQEVFNEGVKEIWLTAEDLGAYGRDLSRSKHPLTTTPKQVASRWPDHLTLADLLFALVPVIPPGCMLRLGMTNPPYILDQLAEVAAVLRHPRVYAFLHIPVQSGSNDVLHSMRREYTIEEFRKVVDFLVTAVHSVDGDKMTVATDVICGFPTETEPDFQATLRLIEHYKFPVLFINQFFARPGTPAATMTRTATTAMVKERTRKLHDLFRTYRPFADRVGRRYRVLITETSTDGKYWVGHTKAYEQILLPKEPDLQGHMVLVEVTECSKFYMRGTIVDRGPFLSLTAESEGSDDLQLLHSSLPLCEANMGQIAIRKQHVLLFPGDELRIFEDNADSRTELAKYSAWNSSASKVVSSGDSISIELTSIANLSVLTPGEASRIFIFNFTLEVAGFCSPNDTDRVPCEYSQEQRCYSKAQDRCDGFWDCPFDGHDEAGCSCPSAVEFACADFSVSGACYSLSQRCDGVYHCTDKSDEASDILIVVINGQDYKFVIPIHHFRALLYHPTSAKLTGACIPLDRICDDHLDCDNGADEASHLCRSSAPTNSSSTIAPIAQLFAAQVAHEAVREAVAAALSRVDSRLRTLLTYVLSALFGPLLIVLTVGLMCRSSAASVAASRRSAEEARRARQQARFNSPIQRLIRDEIRRRPPPPTYEEALNNSLFEEPILEGVVPPPPPEPLPGALSQARIAAVRELSMKPAPTRVDVAISCDLLGDTITPLSVYNQHYRRRRRQPLLTSSSSPHSQPTSTMLETPNATGDGRVEDVAQSFNENGSGQGLLGRWFMSTLGSWRRAGSGIGGDEGGSRRDYEQPEVSEATVVSSMQEEEAEDEYAFIASQPESVEGRDEEEVDEGDDPMEDESLLEATTTVVTGRGSEDVVVETNRSGGHFPSVRTILLPRNQSDNSSVGNV</sequence>
<dbReference type="FunFam" id="3.80.30.20:FF:000002">
    <property type="entry name" value="threonylcarbamoyladenosine tRNA methylthiotransferase isoform X2"/>
    <property type="match status" value="1"/>
</dbReference>
<dbReference type="NCBIfam" id="TIGR01578">
    <property type="entry name" value="MiaB-like-B"/>
    <property type="match status" value="1"/>
</dbReference>
<comment type="caution">
    <text evidence="16">Lacks conserved residue(s) required for the propagation of feature annotation.</text>
</comment>
<feature type="compositionally biased region" description="Acidic residues" evidence="17">
    <location>
        <begin position="1094"/>
        <end position="1111"/>
    </location>
</feature>
<organism evidence="23">
    <name type="scientific">Hydatigena taeniaeformis</name>
    <name type="common">Feline tapeworm</name>
    <name type="synonym">Taenia taeniaeformis</name>
    <dbReference type="NCBI Taxonomy" id="6205"/>
    <lineage>
        <taxon>Eukaryota</taxon>
        <taxon>Metazoa</taxon>
        <taxon>Spiralia</taxon>
        <taxon>Lophotrochozoa</taxon>
        <taxon>Platyhelminthes</taxon>
        <taxon>Cestoda</taxon>
        <taxon>Eucestoda</taxon>
        <taxon>Cyclophyllidea</taxon>
        <taxon>Taeniidae</taxon>
        <taxon>Hydatigera</taxon>
    </lineage>
</organism>
<keyword evidence="8" id="KW-0949">S-adenosyl-L-methionine</keyword>
<evidence type="ECO:0000259" key="19">
    <source>
        <dbReference type="PROSITE" id="PS51449"/>
    </source>
</evidence>
<dbReference type="EMBL" id="UYWX01020399">
    <property type="protein sequence ID" value="VDM32183.1"/>
    <property type="molecule type" value="Genomic_DNA"/>
</dbReference>
<dbReference type="EC" id="2.8.4.5" evidence="4"/>
<dbReference type="OrthoDB" id="1730074at2759"/>
<dbReference type="SUPFAM" id="SSF102114">
    <property type="entry name" value="Radical SAM enzymes"/>
    <property type="match status" value="1"/>
</dbReference>
<evidence type="ECO:0000256" key="9">
    <source>
        <dbReference type="ARBA" id="ARBA00022694"/>
    </source>
</evidence>
<feature type="domain" description="TRAM" evidence="18">
    <location>
        <begin position="468"/>
        <end position="530"/>
    </location>
</feature>
<evidence type="ECO:0000256" key="8">
    <source>
        <dbReference type="ARBA" id="ARBA00022691"/>
    </source>
</evidence>
<evidence type="ECO:0000256" key="1">
    <source>
        <dbReference type="ARBA" id="ARBA00001966"/>
    </source>
</evidence>
<keyword evidence="12" id="KW-0411">Iron-sulfur</keyword>
<keyword evidence="22" id="KW-1185">Reference proteome</keyword>
<dbReference type="InterPro" id="IPR002792">
    <property type="entry name" value="TRAM_dom"/>
</dbReference>
<feature type="region of interest" description="Disordered" evidence="17">
    <location>
        <begin position="1087"/>
        <end position="1111"/>
    </location>
</feature>
<dbReference type="InterPro" id="IPR002172">
    <property type="entry name" value="LDrepeatLR_classA_rpt"/>
</dbReference>
<evidence type="ECO:0000256" key="4">
    <source>
        <dbReference type="ARBA" id="ARBA00013273"/>
    </source>
</evidence>
<evidence type="ECO:0000259" key="18">
    <source>
        <dbReference type="PROSITE" id="PS50926"/>
    </source>
</evidence>
<evidence type="ECO:0000256" key="10">
    <source>
        <dbReference type="ARBA" id="ARBA00022723"/>
    </source>
</evidence>
<dbReference type="Gene3D" id="3.40.50.12160">
    <property type="entry name" value="Methylthiotransferase, N-terminal domain"/>
    <property type="match status" value="1"/>
</dbReference>
<dbReference type="CDD" id="cd00112">
    <property type="entry name" value="LDLa"/>
    <property type="match status" value="3"/>
</dbReference>
<dbReference type="GO" id="GO:0046872">
    <property type="term" value="F:metal ion binding"/>
    <property type="evidence" value="ECO:0007669"/>
    <property type="project" value="UniProtKB-KW"/>
</dbReference>
<protein>
    <recommendedName>
        <fullName evidence="5">Threonylcarbamoyladenosine tRNA methylthiotransferase</fullName>
        <ecNumber evidence="4">2.8.4.5</ecNumber>
    </recommendedName>
    <alternativeName>
        <fullName evidence="14">tRNA-t(6)A37 methylthiotransferase</fullName>
    </alternativeName>
</protein>
<dbReference type="SUPFAM" id="SSF57424">
    <property type="entry name" value="LDL receptor-like module"/>
    <property type="match status" value="2"/>
</dbReference>
<dbReference type="Pfam" id="PF00919">
    <property type="entry name" value="UPF0004"/>
    <property type="match status" value="1"/>
</dbReference>
<dbReference type="Pfam" id="PF04055">
    <property type="entry name" value="Radical_SAM"/>
    <property type="match status" value="1"/>
</dbReference>
<dbReference type="InterPro" id="IPR058240">
    <property type="entry name" value="rSAM_sf"/>
</dbReference>
<dbReference type="SFLD" id="SFLDG01082">
    <property type="entry name" value="B12-binding_domain_containing"/>
    <property type="match status" value="1"/>
</dbReference>
<evidence type="ECO:0000256" key="11">
    <source>
        <dbReference type="ARBA" id="ARBA00023004"/>
    </source>
</evidence>
<evidence type="ECO:0000256" key="6">
    <source>
        <dbReference type="ARBA" id="ARBA00022485"/>
    </source>
</evidence>
<dbReference type="PROSITE" id="PS51918">
    <property type="entry name" value="RADICAL_SAM"/>
    <property type="match status" value="1"/>
</dbReference>
<comment type="cofactor">
    <cofactor evidence="1">
        <name>[4Fe-4S] cluster</name>
        <dbReference type="ChEBI" id="CHEBI:49883"/>
    </cofactor>
</comment>
<evidence type="ECO:0000256" key="5">
    <source>
        <dbReference type="ARBA" id="ARBA00018810"/>
    </source>
</evidence>
<dbReference type="Gene3D" id="4.10.400.10">
    <property type="entry name" value="Low-density Lipoprotein Receptor"/>
    <property type="match status" value="2"/>
</dbReference>
<dbReference type="PANTHER" id="PTHR11918:SF45">
    <property type="entry name" value="THREONYLCARBAMOYLADENOSINE TRNA METHYLTHIOTRANSFERASE"/>
    <property type="match status" value="1"/>
</dbReference>
<accession>A0A0R3X351</accession>
<dbReference type="NCBIfam" id="TIGR00089">
    <property type="entry name" value="MiaB/RimO family radical SAM methylthiotransferase"/>
    <property type="match status" value="1"/>
</dbReference>
<comment type="catalytic activity">
    <reaction evidence="15">
        <text>N(6)-L-threonylcarbamoyladenosine(37) in tRNA + (sulfur carrier)-SH + AH2 + 2 S-adenosyl-L-methionine = 2-methylsulfanyl-N(6)-L-threonylcarbamoyladenosine(37) in tRNA + (sulfur carrier)-H + 5'-deoxyadenosine + L-methionine + A + S-adenosyl-L-homocysteine + 2 H(+)</text>
        <dbReference type="Rhea" id="RHEA:37075"/>
        <dbReference type="Rhea" id="RHEA-COMP:10163"/>
        <dbReference type="Rhea" id="RHEA-COMP:11092"/>
        <dbReference type="Rhea" id="RHEA-COMP:14737"/>
        <dbReference type="Rhea" id="RHEA-COMP:14739"/>
        <dbReference type="ChEBI" id="CHEBI:13193"/>
        <dbReference type="ChEBI" id="CHEBI:15378"/>
        <dbReference type="ChEBI" id="CHEBI:17319"/>
        <dbReference type="ChEBI" id="CHEBI:17499"/>
        <dbReference type="ChEBI" id="CHEBI:29917"/>
        <dbReference type="ChEBI" id="CHEBI:57844"/>
        <dbReference type="ChEBI" id="CHEBI:57856"/>
        <dbReference type="ChEBI" id="CHEBI:59789"/>
        <dbReference type="ChEBI" id="CHEBI:64428"/>
        <dbReference type="ChEBI" id="CHEBI:74418"/>
        <dbReference type="ChEBI" id="CHEBI:74420"/>
        <dbReference type="EC" id="2.8.4.5"/>
    </reaction>
</comment>
<name>A0A0R3X351_HYDTA</name>
<comment type="similarity">
    <text evidence="3">Belongs to the methylthiotransferase family. CDKAL1 subfamily.</text>
</comment>
<reference evidence="23" key="1">
    <citation type="submission" date="2016-04" db="UniProtKB">
        <authorList>
            <consortium name="WormBaseParasite"/>
        </authorList>
    </citation>
    <scope>IDENTIFICATION</scope>
</reference>
<dbReference type="PROSITE" id="PS51449">
    <property type="entry name" value="MTTASE_N"/>
    <property type="match status" value="1"/>
</dbReference>
<keyword evidence="11" id="KW-0408">Iron</keyword>
<dbReference type="STRING" id="6205.A0A0R3X351"/>
<evidence type="ECO:0000259" key="20">
    <source>
        <dbReference type="PROSITE" id="PS51918"/>
    </source>
</evidence>
<evidence type="ECO:0000256" key="15">
    <source>
        <dbReference type="ARBA" id="ARBA00051661"/>
    </source>
</evidence>
<dbReference type="GO" id="GO:0005783">
    <property type="term" value="C:endoplasmic reticulum"/>
    <property type="evidence" value="ECO:0007669"/>
    <property type="project" value="TreeGrafter"/>
</dbReference>
<dbReference type="SMART" id="SM00192">
    <property type="entry name" value="LDLa"/>
    <property type="match status" value="3"/>
</dbReference>
<evidence type="ECO:0000256" key="16">
    <source>
        <dbReference type="PROSITE-ProRule" id="PRU00124"/>
    </source>
</evidence>
<dbReference type="SMART" id="SM00729">
    <property type="entry name" value="Elp3"/>
    <property type="match status" value="1"/>
</dbReference>
<reference evidence="21 22" key="2">
    <citation type="submission" date="2018-11" db="EMBL/GenBank/DDBJ databases">
        <authorList>
            <consortium name="Pathogen Informatics"/>
        </authorList>
    </citation>
    <scope>NUCLEOTIDE SEQUENCE [LARGE SCALE GENOMIC DNA]</scope>
</reference>
<comment type="function">
    <text evidence="2">Catalyzes the methylthiolation of N6-threonylcarbamoyladenosine (t(6)A), leading to the formation of 2-methylthio-N6-threonylcarbamoyladenosine (ms(2)t(6)A) at position 37 in tRNAs that read codons beginning with adenine.</text>
</comment>
<evidence type="ECO:0000256" key="2">
    <source>
        <dbReference type="ARBA" id="ARBA00002399"/>
    </source>
</evidence>
<proteinExistence type="inferred from homology"/>
<evidence type="ECO:0000256" key="13">
    <source>
        <dbReference type="ARBA" id="ARBA00023157"/>
    </source>
</evidence>
<keyword evidence="13" id="KW-1015">Disulfide bond</keyword>
<evidence type="ECO:0000313" key="21">
    <source>
        <dbReference type="EMBL" id="VDM32183.1"/>
    </source>
</evidence>
<evidence type="ECO:0000256" key="14">
    <source>
        <dbReference type="ARBA" id="ARBA00031213"/>
    </source>
</evidence>
<dbReference type="InterPro" id="IPR013848">
    <property type="entry name" value="Methylthiotransferase_N"/>
</dbReference>